<dbReference type="Pfam" id="PF02743">
    <property type="entry name" value="dCache_1"/>
    <property type="match status" value="1"/>
</dbReference>
<evidence type="ECO:0000256" key="5">
    <source>
        <dbReference type="ARBA" id="ARBA00022989"/>
    </source>
</evidence>
<dbReference type="PANTHER" id="PTHR32089">
    <property type="entry name" value="METHYL-ACCEPTING CHEMOTAXIS PROTEIN MCPB"/>
    <property type="match status" value="1"/>
</dbReference>
<dbReference type="SUPFAM" id="SSF103190">
    <property type="entry name" value="Sensory domain-like"/>
    <property type="match status" value="1"/>
</dbReference>
<dbReference type="InterPro" id="IPR004089">
    <property type="entry name" value="MCPsignal_dom"/>
</dbReference>
<evidence type="ECO:0000256" key="7">
    <source>
        <dbReference type="ARBA" id="ARBA00023224"/>
    </source>
</evidence>
<comment type="subcellular location">
    <subcellularLocation>
        <location evidence="1">Cell membrane</location>
        <topology evidence="1">Multi-pass membrane protein</topology>
    </subcellularLocation>
</comment>
<evidence type="ECO:0000256" key="1">
    <source>
        <dbReference type="ARBA" id="ARBA00004651"/>
    </source>
</evidence>
<dbReference type="SMART" id="SM00304">
    <property type="entry name" value="HAMP"/>
    <property type="match status" value="2"/>
</dbReference>
<dbReference type="PROSITE" id="PS50111">
    <property type="entry name" value="CHEMOTAXIS_TRANSDUC_2"/>
    <property type="match status" value="1"/>
</dbReference>
<evidence type="ECO:0000259" key="12">
    <source>
        <dbReference type="PROSITE" id="PS50111"/>
    </source>
</evidence>
<reference evidence="14 15" key="1">
    <citation type="journal article" date="2017" name="Int. J. Syst. Evol. Microbiol.">
        <title>Desulfovibrio senegalensis sp. nov., a mesophilic sulfate reducer isolated from marine sediment.</title>
        <authorList>
            <person name="Thioye A."/>
            <person name="Gam Z.B.A."/>
            <person name="Mbengue M."/>
            <person name="Cayol J.L."/>
            <person name="Joseph-Bartoli M."/>
            <person name="Toure-Kane C."/>
            <person name="Labat M."/>
        </authorList>
    </citation>
    <scope>NUCLEOTIDE SEQUENCE [LARGE SCALE GENOMIC DNA]</scope>
    <source>
        <strain evidence="14 15">DSM 101509</strain>
    </source>
</reference>
<dbReference type="SMART" id="SM00283">
    <property type="entry name" value="MA"/>
    <property type="match status" value="1"/>
</dbReference>
<keyword evidence="5 11" id="KW-1133">Transmembrane helix</keyword>
<dbReference type="Gene3D" id="6.10.340.10">
    <property type="match status" value="1"/>
</dbReference>
<evidence type="ECO:0000313" key="14">
    <source>
        <dbReference type="EMBL" id="KAB1440872.1"/>
    </source>
</evidence>
<keyword evidence="3" id="KW-0145">Chemotaxis</keyword>
<dbReference type="SUPFAM" id="SSF58104">
    <property type="entry name" value="Methyl-accepting chemotaxis protein (MCP) signaling domain"/>
    <property type="match status" value="1"/>
</dbReference>
<evidence type="ECO:0000256" key="3">
    <source>
        <dbReference type="ARBA" id="ARBA00022500"/>
    </source>
</evidence>
<dbReference type="GO" id="GO:0007165">
    <property type="term" value="P:signal transduction"/>
    <property type="evidence" value="ECO:0007669"/>
    <property type="project" value="UniProtKB-KW"/>
</dbReference>
<evidence type="ECO:0000256" key="6">
    <source>
        <dbReference type="ARBA" id="ARBA00023136"/>
    </source>
</evidence>
<evidence type="ECO:0000259" key="13">
    <source>
        <dbReference type="PROSITE" id="PS50885"/>
    </source>
</evidence>
<keyword evidence="7 9" id="KW-0807">Transducer</keyword>
<dbReference type="EMBL" id="WAIE01000006">
    <property type="protein sequence ID" value="KAB1440872.1"/>
    <property type="molecule type" value="Genomic_DNA"/>
</dbReference>
<keyword evidence="15" id="KW-1185">Reference proteome</keyword>
<feature type="coiled-coil region" evidence="10">
    <location>
        <begin position="403"/>
        <end position="430"/>
    </location>
</feature>
<evidence type="ECO:0008006" key="16">
    <source>
        <dbReference type="Google" id="ProtNLM"/>
    </source>
</evidence>
<evidence type="ECO:0000256" key="4">
    <source>
        <dbReference type="ARBA" id="ARBA00022692"/>
    </source>
</evidence>
<dbReference type="InterPro" id="IPR033479">
    <property type="entry name" value="dCache_1"/>
</dbReference>
<keyword evidence="2" id="KW-1003">Cell membrane</keyword>
<feature type="domain" description="HAMP" evidence="13">
    <location>
        <begin position="352"/>
        <end position="404"/>
    </location>
</feature>
<keyword evidence="10" id="KW-0175">Coiled coil</keyword>
<dbReference type="Gene3D" id="1.10.287.950">
    <property type="entry name" value="Methyl-accepting chemotaxis protein"/>
    <property type="match status" value="1"/>
</dbReference>
<evidence type="ECO:0000256" key="11">
    <source>
        <dbReference type="SAM" id="Phobius"/>
    </source>
</evidence>
<dbReference type="Proteomes" id="UP000438699">
    <property type="component" value="Unassembled WGS sequence"/>
</dbReference>
<dbReference type="CDD" id="cd11386">
    <property type="entry name" value="MCP_signal"/>
    <property type="match status" value="1"/>
</dbReference>
<feature type="transmembrane region" description="Helical" evidence="11">
    <location>
        <begin position="332"/>
        <end position="354"/>
    </location>
</feature>
<comment type="caution">
    <text evidence="14">The sequence shown here is derived from an EMBL/GenBank/DDBJ whole genome shotgun (WGS) entry which is preliminary data.</text>
</comment>
<dbReference type="AlphaFoldDB" id="A0A6N6N2U7"/>
<evidence type="ECO:0000256" key="8">
    <source>
        <dbReference type="ARBA" id="ARBA00029447"/>
    </source>
</evidence>
<feature type="domain" description="Methyl-accepting transducer" evidence="12">
    <location>
        <begin position="455"/>
        <end position="691"/>
    </location>
</feature>
<dbReference type="CDD" id="cd18773">
    <property type="entry name" value="PDC1_HK_sensor"/>
    <property type="match status" value="2"/>
</dbReference>
<dbReference type="InterPro" id="IPR003660">
    <property type="entry name" value="HAMP_dom"/>
</dbReference>
<dbReference type="Gene3D" id="3.30.450.20">
    <property type="entry name" value="PAS domain"/>
    <property type="match status" value="2"/>
</dbReference>
<protein>
    <recommendedName>
        <fullName evidence="16">HAMP domain-containing protein</fullName>
    </recommendedName>
</protein>
<evidence type="ECO:0000256" key="2">
    <source>
        <dbReference type="ARBA" id="ARBA00022475"/>
    </source>
</evidence>
<evidence type="ECO:0000256" key="9">
    <source>
        <dbReference type="PROSITE-ProRule" id="PRU00284"/>
    </source>
</evidence>
<dbReference type="PROSITE" id="PS50885">
    <property type="entry name" value="HAMP"/>
    <property type="match status" value="1"/>
</dbReference>
<sequence length="864" mass="93157">MIKEGEYVRLSVKMIFFCLIIGVLPLAGMVGYSIVSGSESLRSEVFDKLASVTQAKKHNLEDITRSWEQDVAVYAKARGVYSALVRLRDIAFYNAQPGKPMDVSNEEFAHALKRVQRDFSVFVDDMGYHDALLMDDTGRIVFTAKKGRELGADLARGTMAGTPLATAWKTALSGRTVFVDFHAYGPLDGEPSAFILAPVRRITGEIEGVAGLRISLDSVNRLMKARAGMGDSGGVFLVGPDRLMRSDLSADMERHSVAASFRSPATGAMKIKPVDRALKGESGTMTTEAFDGTEVLAAYAPVSIGDVRWALVAQMDTDEAFAGVTRLEHAGLVLTAGSCVCIIFITLGFLRIALFKPLNSLRAFAGAVSDGDLEAEATGRFKAELAEVRDAIVIMVGNLRDKMHEAEQAGDTARKRAEEAEAALEDARQARQARFDADQAQRKGMLQAAGMLRHIVTRMNDASTQVNRESENIRENALSQQMRVEQTVDAIEAMSHNIAEVARSAEEAASTVEAASDRARSGAAVVHGTVETMGEVSQITVQLKEEAGDLGEKAKGIGRVMNVISDIADQTNLLALNAAIEAARAGEAGRGFAVVADEVRKLAEKTMDATREVGQSIKAIQEGVHTNMEGMDRASGAVERANGMAGESGAVLNEIMDHFRVTSEQVQGIARASEQQSLAGEEISLAVGEVDKVTLGTAEAVNETGQAISRITRQIDALTRLYGLFRMLGEGRVQDEVEKLATQPAVRDMAPGPLKAVLDSLVREKEYLDMVWVTDANGRMITDFAQAPGAVCTLGADLCDKDWTDRDWHTEPLRTGETYVSNIYYSEVVNDYCLTISAPVMNGDGVPKGVFAADIRPTAQELTS</sequence>
<dbReference type="GO" id="GO:0006935">
    <property type="term" value="P:chemotaxis"/>
    <property type="evidence" value="ECO:0007669"/>
    <property type="project" value="UniProtKB-KW"/>
</dbReference>
<dbReference type="Pfam" id="PF22673">
    <property type="entry name" value="MCP-like_PDC_1"/>
    <property type="match status" value="1"/>
</dbReference>
<dbReference type="Pfam" id="PF00015">
    <property type="entry name" value="MCPsignal"/>
    <property type="match status" value="1"/>
</dbReference>
<gene>
    <name evidence="14" type="ORF">F8A88_13070</name>
</gene>
<evidence type="ECO:0000313" key="15">
    <source>
        <dbReference type="Proteomes" id="UP000438699"/>
    </source>
</evidence>
<comment type="similarity">
    <text evidence="8">Belongs to the methyl-accepting chemotaxis (MCP) protein family.</text>
</comment>
<keyword evidence="6 11" id="KW-0472">Membrane</keyword>
<dbReference type="GO" id="GO:0005886">
    <property type="term" value="C:plasma membrane"/>
    <property type="evidence" value="ECO:0007669"/>
    <property type="project" value="UniProtKB-SubCell"/>
</dbReference>
<accession>A0A6N6N2U7</accession>
<organism evidence="14 15">
    <name type="scientific">Pseudodesulfovibrio senegalensis</name>
    <dbReference type="NCBI Taxonomy" id="1721087"/>
    <lineage>
        <taxon>Bacteria</taxon>
        <taxon>Pseudomonadati</taxon>
        <taxon>Thermodesulfobacteriota</taxon>
        <taxon>Desulfovibrionia</taxon>
        <taxon>Desulfovibrionales</taxon>
        <taxon>Desulfovibrionaceae</taxon>
    </lineage>
</organism>
<dbReference type="PANTHER" id="PTHR32089:SF112">
    <property type="entry name" value="LYSOZYME-LIKE PROTEIN-RELATED"/>
    <property type="match status" value="1"/>
</dbReference>
<feature type="transmembrane region" description="Helical" evidence="11">
    <location>
        <begin position="12"/>
        <end position="35"/>
    </location>
</feature>
<proteinExistence type="inferred from homology"/>
<dbReference type="InterPro" id="IPR029151">
    <property type="entry name" value="Sensor-like_sf"/>
</dbReference>
<evidence type="ECO:0000256" key="10">
    <source>
        <dbReference type="SAM" id="Coils"/>
    </source>
</evidence>
<keyword evidence="4 11" id="KW-0812">Transmembrane</keyword>
<name>A0A6N6N2U7_9BACT</name>